<organism evidence="1 2">
    <name type="scientific">Ilex paraguariensis</name>
    <name type="common">yerba mate</name>
    <dbReference type="NCBI Taxonomy" id="185542"/>
    <lineage>
        <taxon>Eukaryota</taxon>
        <taxon>Viridiplantae</taxon>
        <taxon>Streptophyta</taxon>
        <taxon>Embryophyta</taxon>
        <taxon>Tracheophyta</taxon>
        <taxon>Spermatophyta</taxon>
        <taxon>Magnoliopsida</taxon>
        <taxon>eudicotyledons</taxon>
        <taxon>Gunneridae</taxon>
        <taxon>Pentapetalae</taxon>
        <taxon>asterids</taxon>
        <taxon>campanulids</taxon>
        <taxon>Aquifoliales</taxon>
        <taxon>Aquifoliaceae</taxon>
        <taxon>Ilex</taxon>
    </lineage>
</organism>
<keyword evidence="2" id="KW-1185">Reference proteome</keyword>
<accession>A0ABC8U2B0</accession>
<evidence type="ECO:0000313" key="1">
    <source>
        <dbReference type="EMBL" id="CAK9173190.1"/>
    </source>
</evidence>
<gene>
    <name evidence="1" type="ORF">ILEXP_LOCUS42929</name>
</gene>
<evidence type="ECO:0000313" key="2">
    <source>
        <dbReference type="Proteomes" id="UP001642360"/>
    </source>
</evidence>
<name>A0ABC8U2B0_9AQUA</name>
<dbReference type="Proteomes" id="UP001642360">
    <property type="component" value="Unassembled WGS sequence"/>
</dbReference>
<comment type="caution">
    <text evidence="1">The sequence shown here is derived from an EMBL/GenBank/DDBJ whole genome shotgun (WGS) entry which is preliminary data.</text>
</comment>
<proteinExistence type="predicted"/>
<protein>
    <submittedName>
        <fullName evidence="1">Uncharacterized protein</fullName>
    </submittedName>
</protein>
<dbReference type="AlphaFoldDB" id="A0ABC8U2B0"/>
<reference evidence="1 2" key="1">
    <citation type="submission" date="2024-02" db="EMBL/GenBank/DDBJ databases">
        <authorList>
            <person name="Vignale AGUSTIN F."/>
            <person name="Sosa J E."/>
            <person name="Modenutti C."/>
        </authorList>
    </citation>
    <scope>NUCLEOTIDE SEQUENCE [LARGE SCALE GENOMIC DNA]</scope>
</reference>
<dbReference type="EMBL" id="CAUOFW020006168">
    <property type="protein sequence ID" value="CAK9173190.1"/>
    <property type="molecule type" value="Genomic_DNA"/>
</dbReference>
<sequence length="118" mass="13252">MEKDETGSSPENPGIGHHENNEMLFFCFAVSLIPSQTLEYCNNGHLVIRRLELNPDHPVPAAIIGHALNLFDIWTGRKAELLNYSLGHTHMVKDLTLDNYVAEKPEVADTELCLTHQC</sequence>